<name>A0ABS3NKG9_9GAMM</name>
<reference evidence="2 3" key="1">
    <citation type="submission" date="2021-03" db="EMBL/GenBank/DDBJ databases">
        <authorList>
            <person name="Shang D.-D."/>
            <person name="Du Z.-J."/>
            <person name="Chen G.-J."/>
        </authorList>
    </citation>
    <scope>NUCLEOTIDE SEQUENCE [LARGE SCALE GENOMIC DNA]</scope>
    <source>
        <strain evidence="2 3">F1192</strain>
    </source>
</reference>
<feature type="transmembrane region" description="Helical" evidence="1">
    <location>
        <begin position="7"/>
        <end position="30"/>
    </location>
</feature>
<feature type="transmembrane region" description="Helical" evidence="1">
    <location>
        <begin position="36"/>
        <end position="54"/>
    </location>
</feature>
<keyword evidence="1" id="KW-1133">Transmembrane helix</keyword>
<evidence type="ECO:0000313" key="2">
    <source>
        <dbReference type="EMBL" id="MBO1529603.1"/>
    </source>
</evidence>
<evidence type="ECO:0000313" key="3">
    <source>
        <dbReference type="Proteomes" id="UP000664554"/>
    </source>
</evidence>
<proteinExistence type="predicted"/>
<protein>
    <recommendedName>
        <fullName evidence="4">CTP synthetase</fullName>
    </recommendedName>
</protein>
<dbReference type="RefSeq" id="WP_207988447.1">
    <property type="nucleotide sequence ID" value="NZ_JAGBKM010000001.1"/>
</dbReference>
<evidence type="ECO:0000256" key="1">
    <source>
        <dbReference type="SAM" id="Phobius"/>
    </source>
</evidence>
<dbReference type="EMBL" id="JAGBKM010000001">
    <property type="protein sequence ID" value="MBO1529603.1"/>
    <property type="molecule type" value="Genomic_DNA"/>
</dbReference>
<organism evidence="2 3">
    <name type="scientific">Psychrobacter coccoides</name>
    <dbReference type="NCBI Taxonomy" id="2818440"/>
    <lineage>
        <taxon>Bacteria</taxon>
        <taxon>Pseudomonadati</taxon>
        <taxon>Pseudomonadota</taxon>
        <taxon>Gammaproteobacteria</taxon>
        <taxon>Moraxellales</taxon>
        <taxon>Moraxellaceae</taxon>
        <taxon>Psychrobacter</taxon>
    </lineage>
</organism>
<comment type="caution">
    <text evidence="2">The sequence shown here is derived from an EMBL/GenBank/DDBJ whole genome shotgun (WGS) entry which is preliminary data.</text>
</comment>
<dbReference type="Proteomes" id="UP000664554">
    <property type="component" value="Unassembled WGS sequence"/>
</dbReference>
<gene>
    <name evidence="2" type="ORF">J3492_00045</name>
</gene>
<keyword evidence="1" id="KW-0812">Transmembrane</keyword>
<sequence>MNWPLFSMVYSMAATVIVGVLIIAALVTGFNEIPHIQIAVVVGLLVSIPAGLFFTKKISSITGEETDNSRRV</sequence>
<accession>A0ABS3NKG9</accession>
<keyword evidence="3" id="KW-1185">Reference proteome</keyword>
<evidence type="ECO:0008006" key="4">
    <source>
        <dbReference type="Google" id="ProtNLM"/>
    </source>
</evidence>
<keyword evidence="1" id="KW-0472">Membrane</keyword>